<reference evidence="8" key="1">
    <citation type="submission" date="2022-09" db="EMBL/GenBank/DDBJ databases">
        <title>Actin cytoskeleton and complex cell architecture in an #Asgard archaeon.</title>
        <authorList>
            <person name="Ponce Toledo R.I."/>
            <person name="Schleper C."/>
            <person name="Rodrigues Oliveira T."/>
            <person name="Wollweber F."/>
            <person name="Xu J."/>
            <person name="Rittmann S."/>
            <person name="Klingl A."/>
            <person name="Pilhofer M."/>
        </authorList>
    </citation>
    <scope>NUCLEOTIDE SEQUENCE</scope>
    <source>
        <strain evidence="8">B-35</strain>
    </source>
</reference>
<gene>
    <name evidence="8" type="ORF">NEF87_001665</name>
</gene>
<comment type="subcellular location">
    <subcellularLocation>
        <location evidence="1">Cell membrane</location>
        <topology evidence="1">Multi-pass membrane protein</topology>
    </subcellularLocation>
</comment>
<protein>
    <recommendedName>
        <fullName evidence="7">ABC3 transporter permease C-terminal domain-containing protein</fullName>
    </recommendedName>
</protein>
<evidence type="ECO:0000256" key="2">
    <source>
        <dbReference type="ARBA" id="ARBA00022475"/>
    </source>
</evidence>
<dbReference type="Proteomes" id="UP001208689">
    <property type="component" value="Chromosome"/>
</dbReference>
<feature type="transmembrane region" description="Helical" evidence="6">
    <location>
        <begin position="393"/>
        <end position="413"/>
    </location>
</feature>
<keyword evidence="5 6" id="KW-0472">Membrane</keyword>
<sequence length="949" mass="107001">MNGKLKEKTQKFPKFNSKQLKDGRIAIVGLSLAIFFFTSVLFMGDSIDASLTEYLTSSNDVDIDIYSPSMFFNSDLMVDSLSSSISEFSRSFSRIKMDFLKKNGDSNFDSATMLAVDFSGEHNQNFGFNEESLLFRSENWTQSIFQGLSSDNCIISDRYSEQNQVSIGTVLEITFPQLNFTHSLFVVGIFEKDENAGLGKNPNFELIVNLPTFWDLLNTKIPLSNGISWNHKVNTMLIDLVPETDLYTFGTMEETNDFLQNQGAQIIVAAQNYMPSLQDLTLEYKQLANARNSKTFQLLVTALTFFMGLSAVFLSTTFIYSTLTTSLNDRIREFGIERTIGASKDHILKKITFQGFKLGIVGSLIGSLASVLFFLILSPLLQKFDLTSIRIRPLNVFYGCSLGIIISTLVSFVPARYAYNMPLIRSIYPDRFIESKISFKTNGKKTLLYLTFVGFVLCLVGLFVFMSLPNIMISGKIDFFLNLMSITLFCVMIGFILLGLGILPLLIRGFLAVFSPVLSNIRNFLKMSIFRHNRRNNLINFMLLFSFCMIIFTSSFMTNVTNQMILQKQLKTGSDMFIHSSDQTLLPMDLRDKVREVEGVESSTAVLRTGDLQNHNFPGNPHVYQDLSLSISEIGGVISTNVFSVAVDQDFARTIYQDIIRMDMGTFEGAFEQLFSHTSVIIFAKLAATLEITINDSLRLKFKNNNTIQEEIVNVAGIFTQIPGVRSFEEFTNLDKQSFDYLNENGILFSRSLFNQGFGMTSDTGNQGYASRILVKVSANADEDLVRSDIYTLLTNYNLEIITTTQWIFQDQKLFSNIKYGVSILLFIFIFTAVSNLSVSAYSIFVERQNEIRALRGIGLSIKDIEKVFSVELLILLFANGIVGVLGGSFMAYTFSSLGEVAYRVQTPFSLSFDLIIALFIISGLYLKFTYHRIFRQKIETKIAPNLTI</sequence>
<feature type="transmembrane region" description="Helical" evidence="6">
    <location>
        <begin position="447"/>
        <end position="468"/>
    </location>
</feature>
<feature type="transmembrane region" description="Helical" evidence="6">
    <location>
        <begin position="506"/>
        <end position="525"/>
    </location>
</feature>
<feature type="transmembrane region" description="Helical" evidence="6">
    <location>
        <begin position="480"/>
        <end position="500"/>
    </location>
</feature>
<evidence type="ECO:0000259" key="7">
    <source>
        <dbReference type="Pfam" id="PF02687"/>
    </source>
</evidence>
<dbReference type="Pfam" id="PF02687">
    <property type="entry name" value="FtsX"/>
    <property type="match status" value="2"/>
</dbReference>
<dbReference type="PANTHER" id="PTHR32522:SF5">
    <property type="entry name" value="ABC3 TRANSPORTER PERMEASE PROTEIN DOMAIN-CONTAINING PROTEIN"/>
    <property type="match status" value="1"/>
</dbReference>
<evidence type="ECO:0000256" key="1">
    <source>
        <dbReference type="ARBA" id="ARBA00004651"/>
    </source>
</evidence>
<feature type="transmembrane region" description="Helical" evidence="6">
    <location>
        <begin position="873"/>
        <end position="895"/>
    </location>
</feature>
<feature type="transmembrane region" description="Helical" evidence="6">
    <location>
        <begin position="25"/>
        <end position="44"/>
    </location>
</feature>
<name>A0ABY6HPP3_9ARCH</name>
<evidence type="ECO:0000256" key="5">
    <source>
        <dbReference type="ARBA" id="ARBA00023136"/>
    </source>
</evidence>
<feature type="transmembrane region" description="Helical" evidence="6">
    <location>
        <begin position="298"/>
        <end position="320"/>
    </location>
</feature>
<evidence type="ECO:0000256" key="6">
    <source>
        <dbReference type="SAM" id="Phobius"/>
    </source>
</evidence>
<keyword evidence="4 6" id="KW-1133">Transmembrane helix</keyword>
<feature type="transmembrane region" description="Helical" evidence="6">
    <location>
        <begin position="537"/>
        <end position="557"/>
    </location>
</feature>
<feature type="domain" description="ABC3 transporter permease C-terminal" evidence="7">
    <location>
        <begin position="306"/>
        <end position="422"/>
    </location>
</feature>
<dbReference type="PANTHER" id="PTHR32522">
    <property type="match status" value="1"/>
</dbReference>
<feature type="transmembrane region" description="Helical" evidence="6">
    <location>
        <begin position="820"/>
        <end position="846"/>
    </location>
</feature>
<dbReference type="InterPro" id="IPR003838">
    <property type="entry name" value="ABC3_permease_C"/>
</dbReference>
<proteinExistence type="predicted"/>
<evidence type="ECO:0000256" key="3">
    <source>
        <dbReference type="ARBA" id="ARBA00022692"/>
    </source>
</evidence>
<feature type="transmembrane region" description="Helical" evidence="6">
    <location>
        <begin position="907"/>
        <end position="927"/>
    </location>
</feature>
<keyword evidence="3 6" id="KW-0812">Transmembrane</keyword>
<dbReference type="EMBL" id="CP104013">
    <property type="protein sequence ID" value="UYP45380.1"/>
    <property type="molecule type" value="Genomic_DNA"/>
</dbReference>
<keyword evidence="2" id="KW-1003">Cell membrane</keyword>
<feature type="transmembrane region" description="Helical" evidence="6">
    <location>
        <begin position="358"/>
        <end position="381"/>
    </location>
</feature>
<evidence type="ECO:0000313" key="9">
    <source>
        <dbReference type="Proteomes" id="UP001208689"/>
    </source>
</evidence>
<feature type="domain" description="ABC3 transporter permease C-terminal" evidence="7">
    <location>
        <begin position="824"/>
        <end position="922"/>
    </location>
</feature>
<keyword evidence="9" id="KW-1185">Reference proteome</keyword>
<evidence type="ECO:0000313" key="8">
    <source>
        <dbReference type="EMBL" id="UYP45380.1"/>
    </source>
</evidence>
<organism evidence="8 9">
    <name type="scientific">Candidatus Lokiarchaeum ossiferum</name>
    <dbReference type="NCBI Taxonomy" id="2951803"/>
    <lineage>
        <taxon>Archaea</taxon>
        <taxon>Promethearchaeati</taxon>
        <taxon>Promethearchaeota</taxon>
        <taxon>Promethearchaeia</taxon>
        <taxon>Promethearchaeales</taxon>
        <taxon>Promethearchaeaceae</taxon>
        <taxon>Candidatus Lokiarchaeum</taxon>
    </lineage>
</organism>
<evidence type="ECO:0000256" key="4">
    <source>
        <dbReference type="ARBA" id="ARBA00022989"/>
    </source>
</evidence>
<accession>A0ABY6HPP3</accession>